<dbReference type="Proteomes" id="UP001151699">
    <property type="component" value="Chromosome A"/>
</dbReference>
<dbReference type="EMBL" id="WJQU01000001">
    <property type="protein sequence ID" value="KAJ6650158.1"/>
    <property type="molecule type" value="Genomic_DNA"/>
</dbReference>
<reference evidence="2" key="1">
    <citation type="submission" date="2022-07" db="EMBL/GenBank/DDBJ databases">
        <authorList>
            <person name="Trinca V."/>
            <person name="Uliana J.V.C."/>
            <person name="Torres T.T."/>
            <person name="Ward R.J."/>
            <person name="Monesi N."/>
        </authorList>
    </citation>
    <scope>NUCLEOTIDE SEQUENCE</scope>
    <source>
        <strain evidence="2">HSMRA1968</strain>
        <tissue evidence="2">Whole embryos</tissue>
    </source>
</reference>
<gene>
    <name evidence="2" type="ORF">Bhyg_05403</name>
</gene>
<proteinExistence type="predicted"/>
<dbReference type="AlphaFoldDB" id="A0A9Q0NHC0"/>
<name>A0A9Q0NHC0_9DIPT</name>
<sequence>MYSIVETFEDGNYMVVSVQTIWLKNGKLHWRPGKNPDRKTYATPQADWLKFDYKLLKTGIENEIITATAVVNKSPPKMVVKDNDNIDNPFSSISLESELAFHELFDGMLNGDPSKDNGFPQGFTVQNDNSVEESVQPT</sequence>
<comment type="caution">
    <text evidence="2">The sequence shown here is derived from an EMBL/GenBank/DDBJ whole genome shotgun (WGS) entry which is preliminary data.</text>
</comment>
<feature type="region of interest" description="Disordered" evidence="1">
    <location>
        <begin position="112"/>
        <end position="138"/>
    </location>
</feature>
<evidence type="ECO:0000256" key="1">
    <source>
        <dbReference type="SAM" id="MobiDB-lite"/>
    </source>
</evidence>
<protein>
    <submittedName>
        <fullName evidence="2">Uncharacterized protein</fullName>
    </submittedName>
</protein>
<feature type="non-terminal residue" evidence="2">
    <location>
        <position position="138"/>
    </location>
</feature>
<organism evidence="2 3">
    <name type="scientific">Pseudolycoriella hygida</name>
    <dbReference type="NCBI Taxonomy" id="35572"/>
    <lineage>
        <taxon>Eukaryota</taxon>
        <taxon>Metazoa</taxon>
        <taxon>Ecdysozoa</taxon>
        <taxon>Arthropoda</taxon>
        <taxon>Hexapoda</taxon>
        <taxon>Insecta</taxon>
        <taxon>Pterygota</taxon>
        <taxon>Neoptera</taxon>
        <taxon>Endopterygota</taxon>
        <taxon>Diptera</taxon>
        <taxon>Nematocera</taxon>
        <taxon>Sciaroidea</taxon>
        <taxon>Sciaridae</taxon>
        <taxon>Pseudolycoriella</taxon>
    </lineage>
</organism>
<keyword evidence="3" id="KW-1185">Reference proteome</keyword>
<feature type="compositionally biased region" description="Polar residues" evidence="1">
    <location>
        <begin position="123"/>
        <end position="138"/>
    </location>
</feature>
<accession>A0A9Q0NHC0</accession>
<evidence type="ECO:0000313" key="2">
    <source>
        <dbReference type="EMBL" id="KAJ6650158.1"/>
    </source>
</evidence>
<evidence type="ECO:0000313" key="3">
    <source>
        <dbReference type="Proteomes" id="UP001151699"/>
    </source>
</evidence>